<accession>A0A1J5SQU2</accession>
<evidence type="ECO:0000256" key="5">
    <source>
        <dbReference type="ARBA" id="ARBA00023146"/>
    </source>
</evidence>
<evidence type="ECO:0000256" key="4">
    <source>
        <dbReference type="ARBA" id="ARBA00022917"/>
    </source>
</evidence>
<feature type="binding site" evidence="6 8">
    <location>
        <begin position="348"/>
        <end position="351"/>
    </location>
    <ligand>
        <name>ATP</name>
        <dbReference type="ChEBI" id="CHEBI:30616"/>
    </ligand>
</feature>
<feature type="site" description="Important for serine binding" evidence="7">
    <location>
        <position position="382"/>
    </location>
</feature>
<organism evidence="10 11">
    <name type="scientific">Marine Group III euryarchaeote CG-Bathy2</name>
    <dbReference type="NCBI Taxonomy" id="1889002"/>
    <lineage>
        <taxon>Archaea</taxon>
        <taxon>Methanobacteriati</taxon>
        <taxon>Thermoplasmatota</taxon>
        <taxon>Thermoplasmata</taxon>
        <taxon>Candidatus Thermoprofundales</taxon>
    </lineage>
</organism>
<feature type="binding site" evidence="7">
    <location>
        <position position="230"/>
    </location>
    <ligand>
        <name>L-serine</name>
        <dbReference type="ChEBI" id="CHEBI:33384"/>
    </ligand>
</feature>
<dbReference type="InterPro" id="IPR033729">
    <property type="entry name" value="SerRS_core"/>
</dbReference>
<dbReference type="Pfam" id="PF02403">
    <property type="entry name" value="Seryl_tRNA_N"/>
    <property type="match status" value="1"/>
</dbReference>
<dbReference type="GO" id="GO:0004828">
    <property type="term" value="F:serine-tRNA ligase activity"/>
    <property type="evidence" value="ECO:0007669"/>
    <property type="project" value="UniProtKB-UniRule"/>
</dbReference>
<evidence type="ECO:0000259" key="9">
    <source>
        <dbReference type="PROSITE" id="PS50862"/>
    </source>
</evidence>
<feature type="binding site" evidence="6">
    <location>
        <position position="382"/>
    </location>
    <ligand>
        <name>L-serine</name>
        <dbReference type="ChEBI" id="CHEBI:33384"/>
    </ligand>
</feature>
<feature type="binding site" evidence="6">
    <location>
        <begin position="230"/>
        <end position="232"/>
    </location>
    <ligand>
        <name>L-serine</name>
        <dbReference type="ChEBI" id="CHEBI:33384"/>
    </ligand>
</feature>
<feature type="binding site" evidence="7">
    <location>
        <position position="380"/>
    </location>
    <ligand>
        <name>L-serine</name>
        <dbReference type="ChEBI" id="CHEBI:33384"/>
    </ligand>
</feature>
<feature type="binding site" evidence="7">
    <location>
        <position position="261"/>
    </location>
    <ligand>
        <name>L-serine</name>
        <dbReference type="ChEBI" id="CHEBI:33384"/>
    </ligand>
</feature>
<dbReference type="EC" id="6.1.1.11" evidence="6"/>
<evidence type="ECO:0000256" key="8">
    <source>
        <dbReference type="PIRSR" id="PIRSR001529-2"/>
    </source>
</evidence>
<comment type="catalytic activity">
    <reaction evidence="6">
        <text>tRNA(Sec) + L-serine + ATP = L-seryl-tRNA(Sec) + AMP + diphosphate + H(+)</text>
        <dbReference type="Rhea" id="RHEA:42580"/>
        <dbReference type="Rhea" id="RHEA-COMP:9742"/>
        <dbReference type="Rhea" id="RHEA-COMP:10128"/>
        <dbReference type="ChEBI" id="CHEBI:15378"/>
        <dbReference type="ChEBI" id="CHEBI:30616"/>
        <dbReference type="ChEBI" id="CHEBI:33019"/>
        <dbReference type="ChEBI" id="CHEBI:33384"/>
        <dbReference type="ChEBI" id="CHEBI:78442"/>
        <dbReference type="ChEBI" id="CHEBI:78533"/>
        <dbReference type="ChEBI" id="CHEBI:456215"/>
        <dbReference type="EC" id="6.1.1.11"/>
    </reaction>
</comment>
<evidence type="ECO:0000313" key="10">
    <source>
        <dbReference type="EMBL" id="OIR10865.1"/>
    </source>
</evidence>
<protein>
    <recommendedName>
        <fullName evidence="6">Serine--tRNA ligase</fullName>
        <ecNumber evidence="6">6.1.1.11</ecNumber>
    </recommendedName>
    <alternativeName>
        <fullName evidence="6">Seryl-tRNA synthetase</fullName>
        <shortName evidence="6">SerRS</shortName>
    </alternativeName>
    <alternativeName>
        <fullName evidence="6">Seryl-tRNA(Ser/Sec) synthetase</fullName>
    </alternativeName>
</protein>
<keyword evidence="2 6" id="KW-0547">Nucleotide-binding</keyword>
<dbReference type="NCBIfam" id="TIGR00414">
    <property type="entry name" value="serS"/>
    <property type="match status" value="1"/>
</dbReference>
<proteinExistence type="inferred from homology"/>
<dbReference type="AlphaFoldDB" id="A0A1J5SQU2"/>
<evidence type="ECO:0000313" key="11">
    <source>
        <dbReference type="Proteomes" id="UP000182853"/>
    </source>
</evidence>
<keyword evidence="6" id="KW-0963">Cytoplasm</keyword>
<dbReference type="PIRSF" id="PIRSF001529">
    <property type="entry name" value="Ser-tRNA-synth_IIa"/>
    <property type="match status" value="1"/>
</dbReference>
<dbReference type="GO" id="GO:0006434">
    <property type="term" value="P:seryl-tRNA aminoacylation"/>
    <property type="evidence" value="ECO:0007669"/>
    <property type="project" value="UniProtKB-UniRule"/>
</dbReference>
<sequence length="423" mass="46975">MLEMAQFRDSPDAIFADLERRGLDRAAAEAVIAADERWRSLIDEGNKLRSERNRISREIGAAKKADDDAQPLLGKMQALKQRLPQLEQETAAALADRDAARMRVPNLLDEAVPQGDGPDGNVELAQHGERSDFGFEPKSHNELLETLGGADLERAAKIAGRRFYFLTGGLARLELALVNYAVELLADRGYEPVVPPFVMNREAYEGVVDLGDFEDVMYKIEDHDLYLIATSEHPLTARFRDEILEPKSLPLKFCGLSTNFRREVGAHGLSDRGIWRVHQFAKVEQVVICKPEDSAALHEELLQNAVDLLARLELPFRVVEMCTGDIGTVAARKFDLEAWMPSVGEWKEVVSASNCTAYQSTRLNMRYRTPDGTATPHTLNATGIATTRTLAAILENCQRADGSVTIPKPLRKWMGDAEALLPA</sequence>
<dbReference type="GO" id="GO:0005524">
    <property type="term" value="F:ATP binding"/>
    <property type="evidence" value="ECO:0007669"/>
    <property type="project" value="UniProtKB-UniRule"/>
</dbReference>
<reference evidence="10 11" key="1">
    <citation type="submission" date="2016-08" db="EMBL/GenBank/DDBJ databases">
        <title>New Insights into Marine Group III Euryarchaeota, from dark to light.</title>
        <authorList>
            <person name="Haro-Moreno J.M."/>
            <person name="Rodriguez-Valera F."/>
            <person name="Lopez-Garcia P."/>
            <person name="Moreira D."/>
            <person name="Martin-Cuadrado A.B."/>
        </authorList>
    </citation>
    <scope>NUCLEOTIDE SEQUENCE [LARGE SCALE GENOMIC DNA]</scope>
    <source>
        <strain evidence="10">CG-Bathy2</strain>
    </source>
</reference>
<dbReference type="InterPro" id="IPR006195">
    <property type="entry name" value="aa-tRNA-synth_II"/>
</dbReference>
<dbReference type="EMBL" id="MIYT01000012">
    <property type="protein sequence ID" value="OIR10865.1"/>
    <property type="molecule type" value="Genomic_DNA"/>
</dbReference>
<comment type="pathway">
    <text evidence="6">Aminoacyl-tRNA biosynthesis; selenocysteinyl-tRNA(Sec) biosynthesis; L-seryl-tRNA(Sec) from L-serine and tRNA(Sec): step 1/1.</text>
</comment>
<dbReference type="PROSITE" id="PS50862">
    <property type="entry name" value="AA_TRNA_LIGASE_II"/>
    <property type="match status" value="1"/>
</dbReference>
<evidence type="ECO:0000256" key="3">
    <source>
        <dbReference type="ARBA" id="ARBA00022840"/>
    </source>
</evidence>
<feature type="domain" description="Aminoacyl-transfer RNA synthetases class-II family profile" evidence="9">
    <location>
        <begin position="177"/>
        <end position="422"/>
    </location>
</feature>
<keyword evidence="1 6" id="KW-0436">Ligase</keyword>
<name>A0A1J5SQU2_9ARCH</name>
<feature type="binding site" evidence="6">
    <location>
        <position position="277"/>
    </location>
    <ligand>
        <name>ATP</name>
        <dbReference type="ChEBI" id="CHEBI:30616"/>
    </ligand>
</feature>
<evidence type="ECO:0000256" key="6">
    <source>
        <dbReference type="HAMAP-Rule" id="MF_00176"/>
    </source>
</evidence>
<dbReference type="CDD" id="cd00770">
    <property type="entry name" value="SerRS_core"/>
    <property type="match status" value="1"/>
</dbReference>
<dbReference type="InterPro" id="IPR045864">
    <property type="entry name" value="aa-tRNA-synth_II/BPL/LPL"/>
</dbReference>
<gene>
    <name evidence="6" type="primary">serS</name>
    <name evidence="10" type="ORF">BEU05_00995</name>
</gene>
<feature type="binding site" evidence="6 8">
    <location>
        <begin position="261"/>
        <end position="263"/>
    </location>
    <ligand>
        <name>ATP</name>
        <dbReference type="ChEBI" id="CHEBI:30616"/>
    </ligand>
</feature>
<dbReference type="HAMAP" id="MF_00176">
    <property type="entry name" value="Ser_tRNA_synth_type1"/>
    <property type="match status" value="1"/>
</dbReference>
<comment type="function">
    <text evidence="6">Catalyzes the attachment of serine to tRNA(Ser). Is also able to aminoacylate tRNA(Sec) with serine, to form the misacylated tRNA L-seryl-tRNA(Sec), which will be further converted into selenocysteinyl-tRNA(Sec).</text>
</comment>
<comment type="catalytic activity">
    <reaction evidence="6">
        <text>tRNA(Ser) + L-serine + ATP = L-seryl-tRNA(Ser) + AMP + diphosphate + H(+)</text>
        <dbReference type="Rhea" id="RHEA:12292"/>
        <dbReference type="Rhea" id="RHEA-COMP:9669"/>
        <dbReference type="Rhea" id="RHEA-COMP:9703"/>
        <dbReference type="ChEBI" id="CHEBI:15378"/>
        <dbReference type="ChEBI" id="CHEBI:30616"/>
        <dbReference type="ChEBI" id="CHEBI:33019"/>
        <dbReference type="ChEBI" id="CHEBI:33384"/>
        <dbReference type="ChEBI" id="CHEBI:78442"/>
        <dbReference type="ChEBI" id="CHEBI:78533"/>
        <dbReference type="ChEBI" id="CHEBI:456215"/>
        <dbReference type="EC" id="6.1.1.11"/>
    </reaction>
</comment>
<dbReference type="InterPro" id="IPR015866">
    <property type="entry name" value="Ser-tRNA-synth_1_N"/>
</dbReference>
<dbReference type="Proteomes" id="UP000182853">
    <property type="component" value="Unassembled WGS sequence"/>
</dbReference>
<dbReference type="UniPathway" id="UPA00906">
    <property type="reaction ID" value="UER00895"/>
</dbReference>
<dbReference type="SUPFAM" id="SSF55681">
    <property type="entry name" value="Class II aaRS and biotin synthetases"/>
    <property type="match status" value="1"/>
</dbReference>
<dbReference type="GO" id="GO:0016260">
    <property type="term" value="P:selenocysteine biosynthetic process"/>
    <property type="evidence" value="ECO:0007669"/>
    <property type="project" value="UniProtKB-UniRule"/>
</dbReference>
<dbReference type="Gene3D" id="1.10.287.40">
    <property type="entry name" value="Serine-tRNA synthetase, tRNA binding domain"/>
    <property type="match status" value="1"/>
</dbReference>
<comment type="caution">
    <text evidence="10">The sequence shown here is derived from an EMBL/GenBank/DDBJ whole genome shotgun (WGS) entry which is preliminary data.</text>
</comment>
<keyword evidence="5 6" id="KW-0030">Aminoacyl-tRNA synthetase</keyword>
<comment type="similarity">
    <text evidence="6">Belongs to the class-II aminoacyl-tRNA synthetase family. Type-1 seryl-tRNA synthetase subfamily.</text>
</comment>
<dbReference type="Gene3D" id="3.30.930.10">
    <property type="entry name" value="Bira Bifunctional Protein, Domain 2"/>
    <property type="match status" value="1"/>
</dbReference>
<comment type="domain">
    <text evidence="6">Consists of two distinct domains, a catalytic core and a N-terminal extension that is involved in tRNA binding.</text>
</comment>
<evidence type="ECO:0000256" key="7">
    <source>
        <dbReference type="PIRSR" id="PIRSR001529-1"/>
    </source>
</evidence>
<keyword evidence="3 6" id="KW-0067">ATP-binding</keyword>
<comment type="subcellular location">
    <subcellularLocation>
        <location evidence="6">Cytoplasm</location>
    </subcellularLocation>
</comment>
<dbReference type="PANTHER" id="PTHR11778">
    <property type="entry name" value="SERYL-TRNA SYNTHETASE"/>
    <property type="match status" value="1"/>
</dbReference>
<keyword evidence="4 6" id="KW-0648">Protein biosynthesis</keyword>
<feature type="binding site" evidence="8">
    <location>
        <begin position="277"/>
        <end position="280"/>
    </location>
    <ligand>
        <name>ATP</name>
        <dbReference type="ChEBI" id="CHEBI:30616"/>
    </ligand>
</feature>
<dbReference type="SUPFAM" id="SSF46589">
    <property type="entry name" value="tRNA-binding arm"/>
    <property type="match status" value="1"/>
</dbReference>
<dbReference type="GO" id="GO:0005737">
    <property type="term" value="C:cytoplasm"/>
    <property type="evidence" value="ECO:0007669"/>
    <property type="project" value="UniProtKB-SubCell"/>
</dbReference>
<dbReference type="InterPro" id="IPR042103">
    <property type="entry name" value="SerRS_1_N_sf"/>
</dbReference>
<dbReference type="InterPro" id="IPR002314">
    <property type="entry name" value="aa-tRNA-synt_IIb"/>
</dbReference>
<evidence type="ECO:0000256" key="2">
    <source>
        <dbReference type="ARBA" id="ARBA00022741"/>
    </source>
</evidence>
<dbReference type="PRINTS" id="PR00981">
    <property type="entry name" value="TRNASYNTHSER"/>
</dbReference>
<comment type="subunit">
    <text evidence="6">Homodimer. The tRNA molecule binds across the dimer.</text>
</comment>
<feature type="binding site" evidence="6 7">
    <location>
        <position position="284"/>
    </location>
    <ligand>
        <name>L-serine</name>
        <dbReference type="ChEBI" id="CHEBI:33384"/>
    </ligand>
</feature>
<dbReference type="InterPro" id="IPR002317">
    <property type="entry name" value="Ser-tRNA-ligase_type_1"/>
</dbReference>
<evidence type="ECO:0000256" key="1">
    <source>
        <dbReference type="ARBA" id="ARBA00022598"/>
    </source>
</evidence>
<dbReference type="Pfam" id="PF00587">
    <property type="entry name" value="tRNA-synt_2b"/>
    <property type="match status" value="1"/>
</dbReference>
<dbReference type="InterPro" id="IPR010978">
    <property type="entry name" value="tRNA-bd_arm"/>
</dbReference>